<keyword evidence="7 16" id="KW-0812">Transmembrane</keyword>
<evidence type="ECO:0000256" key="2">
    <source>
        <dbReference type="ARBA" id="ARBA00004383"/>
    </source>
</evidence>
<keyword evidence="11 16" id="KW-0472">Membrane</keyword>
<evidence type="ECO:0000256" key="11">
    <source>
        <dbReference type="ARBA" id="ARBA00023136"/>
    </source>
</evidence>
<evidence type="ECO:0000256" key="8">
    <source>
        <dbReference type="ARBA" id="ARBA00022963"/>
    </source>
</evidence>
<evidence type="ECO:0000256" key="9">
    <source>
        <dbReference type="ARBA" id="ARBA00022989"/>
    </source>
</evidence>
<feature type="transmembrane region" description="Helical" evidence="16">
    <location>
        <begin position="12"/>
        <end position="30"/>
    </location>
</feature>
<dbReference type="Proteomes" id="UP000292110">
    <property type="component" value="Unassembled WGS sequence"/>
</dbReference>
<dbReference type="RefSeq" id="WP_130163034.1">
    <property type="nucleotide sequence ID" value="NZ_SGIM01000016.1"/>
</dbReference>
<keyword evidence="9 16" id="KW-1133">Transmembrane helix</keyword>
<evidence type="ECO:0000256" key="14">
    <source>
        <dbReference type="ARBA" id="ARBA00031542"/>
    </source>
</evidence>
<keyword evidence="10 16" id="KW-0443">Lipid metabolism</keyword>
<keyword evidence="8 16" id="KW-0442">Lipid degradation</keyword>
<protein>
    <recommendedName>
        <fullName evidence="4 16">Lipase chaperone</fullName>
    </recommendedName>
    <alternativeName>
        <fullName evidence="16">Lipase activator protein</fullName>
    </alternativeName>
    <alternativeName>
        <fullName evidence="15 16">Lipase foldase</fullName>
    </alternativeName>
    <alternativeName>
        <fullName evidence="13 16">Lipase helper protein</fullName>
    </alternativeName>
    <alternativeName>
        <fullName evidence="14 16">Lipase modulator</fullName>
    </alternativeName>
</protein>
<evidence type="ECO:0000313" key="18">
    <source>
        <dbReference type="Proteomes" id="UP000292110"/>
    </source>
</evidence>
<evidence type="ECO:0000256" key="12">
    <source>
        <dbReference type="ARBA" id="ARBA00023186"/>
    </source>
</evidence>
<comment type="function">
    <text evidence="1 16">May be involved in the folding of the extracellular lipase during its passage through the periplasm.</text>
</comment>
<evidence type="ECO:0000256" key="6">
    <source>
        <dbReference type="ARBA" id="ARBA00022519"/>
    </source>
</evidence>
<sequence>MSAKFLNNKTIILVSVACLFIILALIYWAFKPSVQNQSSQNDLSAQSLMKNSMLPNSGQESTKGKLPILAPSLQGTEIDCPIQVDANGKLILSVGIRSCFDYFFSGLGEKTEPELILDIRQYLTATLPETAASYASYLLDQYVAYTHTLKNLRTSTYFKSDDIDKFQNIIDQMAKLQQQFFNEAEIQAFFGNERSLNQFSIDQMRIHANKSLTSQQKAAELAQLIDHLPPTMADGVRVSMQFSELQQLTQEIKEKGGSAKELRNMRESLLGPEAADRLEKVDHEEAVWQKQVNHYLSERQRILQSDVDDANKQKSINQLRNSTFGTKEELLRAQSYEIMHDQKS</sequence>
<dbReference type="GO" id="GO:0005886">
    <property type="term" value="C:plasma membrane"/>
    <property type="evidence" value="ECO:0007669"/>
    <property type="project" value="UniProtKB-SubCell"/>
</dbReference>
<keyword evidence="5 16" id="KW-1003">Cell membrane</keyword>
<evidence type="ECO:0000256" key="10">
    <source>
        <dbReference type="ARBA" id="ARBA00023098"/>
    </source>
</evidence>
<dbReference type="SUPFAM" id="SSF158855">
    <property type="entry name" value="Lipase chaperone-like"/>
    <property type="match status" value="1"/>
</dbReference>
<name>A0A4Q6XDR2_9GAMM</name>
<evidence type="ECO:0000313" key="17">
    <source>
        <dbReference type="EMBL" id="RZF49685.1"/>
    </source>
</evidence>
<evidence type="ECO:0000256" key="16">
    <source>
        <dbReference type="HAMAP-Rule" id="MF_00790"/>
    </source>
</evidence>
<accession>A0A4Q6XDR2</accession>
<dbReference type="GO" id="GO:0006457">
    <property type="term" value="P:protein folding"/>
    <property type="evidence" value="ECO:0007669"/>
    <property type="project" value="UniProtKB-UniRule"/>
</dbReference>
<dbReference type="HAMAP" id="MF_00790">
    <property type="entry name" value="Lipase_chap"/>
    <property type="match status" value="1"/>
</dbReference>
<evidence type="ECO:0000256" key="15">
    <source>
        <dbReference type="ARBA" id="ARBA00033028"/>
    </source>
</evidence>
<dbReference type="EMBL" id="SGIM01000016">
    <property type="protein sequence ID" value="RZF49685.1"/>
    <property type="molecule type" value="Genomic_DNA"/>
</dbReference>
<dbReference type="GO" id="GO:0051082">
    <property type="term" value="F:unfolded protein binding"/>
    <property type="evidence" value="ECO:0007669"/>
    <property type="project" value="UniProtKB-UniRule"/>
</dbReference>
<dbReference type="GO" id="GO:0016042">
    <property type="term" value="P:lipid catabolic process"/>
    <property type="evidence" value="ECO:0007669"/>
    <property type="project" value="UniProtKB-UniRule"/>
</dbReference>
<organism evidence="17 18">
    <name type="scientific">Acinetobacter halotolerans</name>
    <dbReference type="NCBI Taxonomy" id="1752076"/>
    <lineage>
        <taxon>Bacteria</taxon>
        <taxon>Pseudomonadati</taxon>
        <taxon>Pseudomonadota</taxon>
        <taxon>Gammaproteobacteria</taxon>
        <taxon>Moraxellales</taxon>
        <taxon>Moraxellaceae</taxon>
        <taxon>Acinetobacter</taxon>
    </lineage>
</organism>
<keyword evidence="18" id="KW-1185">Reference proteome</keyword>
<comment type="subcellular location">
    <subcellularLocation>
        <location evidence="2">Cell inner membrane</location>
        <topology evidence="2">Single-pass membrane protein</topology>
        <orientation evidence="2">Periplasmic side</orientation>
    </subcellularLocation>
</comment>
<dbReference type="Pfam" id="PF03280">
    <property type="entry name" value="Lipase_chap"/>
    <property type="match status" value="1"/>
</dbReference>
<comment type="caution">
    <text evidence="17">The sequence shown here is derived from an EMBL/GenBank/DDBJ whole genome shotgun (WGS) entry which is preliminary data.</text>
</comment>
<evidence type="ECO:0000256" key="4">
    <source>
        <dbReference type="ARBA" id="ARBA00019692"/>
    </source>
</evidence>
<evidence type="ECO:0000256" key="1">
    <source>
        <dbReference type="ARBA" id="ARBA00003280"/>
    </source>
</evidence>
<comment type="similarity">
    <text evidence="3 16">Belongs to the lipase chaperone family.</text>
</comment>
<proteinExistence type="inferred from homology"/>
<keyword evidence="6 16" id="KW-0997">Cell inner membrane</keyword>
<reference evidence="17 18" key="1">
    <citation type="submission" date="2019-02" db="EMBL/GenBank/DDBJ databases">
        <title>The draft genome of Acinetobacter halotolerans strain JCM 31009.</title>
        <authorList>
            <person name="Qin J."/>
            <person name="Feng Y."/>
            <person name="Nemec A."/>
            <person name="Zong Z."/>
        </authorList>
    </citation>
    <scope>NUCLEOTIDE SEQUENCE [LARGE SCALE GENOMIC DNA]</scope>
    <source>
        <strain evidence="17 18">JCM 31009</strain>
    </source>
</reference>
<keyword evidence="12 16" id="KW-0143">Chaperone</keyword>
<evidence type="ECO:0000256" key="3">
    <source>
        <dbReference type="ARBA" id="ARBA00010358"/>
    </source>
</evidence>
<evidence type="ECO:0000256" key="13">
    <source>
        <dbReference type="ARBA" id="ARBA00030948"/>
    </source>
</evidence>
<gene>
    <name evidence="16" type="primary">lifO</name>
    <name evidence="17" type="ORF">EXE30_14645</name>
</gene>
<evidence type="ECO:0000256" key="7">
    <source>
        <dbReference type="ARBA" id="ARBA00022692"/>
    </source>
</evidence>
<dbReference type="AlphaFoldDB" id="A0A4Q6XDR2"/>
<evidence type="ECO:0000256" key="5">
    <source>
        <dbReference type="ARBA" id="ARBA00022475"/>
    </source>
</evidence>
<dbReference type="InterPro" id="IPR004961">
    <property type="entry name" value="Lipase_chaperone"/>
</dbReference>